<dbReference type="Proteomes" id="UP000663832">
    <property type="component" value="Unassembled WGS sequence"/>
</dbReference>
<dbReference type="Pfam" id="PF15244">
    <property type="entry name" value="HSD3"/>
    <property type="match status" value="1"/>
</dbReference>
<dbReference type="PANTHER" id="PTHR14917:SF4">
    <property type="entry name" value="SPERMATOGENESIS-ASSOCIATED 7"/>
    <property type="match status" value="1"/>
</dbReference>
<dbReference type="PANTHER" id="PTHR14917">
    <property type="entry name" value="SPERMATOGENESIS-ASSOCIATED PROTEIN 7"/>
    <property type="match status" value="1"/>
</dbReference>
<feature type="compositionally biased region" description="Basic and acidic residues" evidence="1">
    <location>
        <begin position="237"/>
        <end position="259"/>
    </location>
</feature>
<name>A0A814QC92_9BILA</name>
<dbReference type="InterPro" id="IPR029357">
    <property type="entry name" value="SPATA7"/>
</dbReference>
<dbReference type="GO" id="GO:0000226">
    <property type="term" value="P:microtubule cytoskeleton organization"/>
    <property type="evidence" value="ECO:0007669"/>
    <property type="project" value="TreeGrafter"/>
</dbReference>
<dbReference type="GO" id="GO:0005930">
    <property type="term" value="C:axoneme"/>
    <property type="evidence" value="ECO:0007669"/>
    <property type="project" value="TreeGrafter"/>
</dbReference>
<feature type="region of interest" description="Disordered" evidence="1">
    <location>
        <begin position="203"/>
        <end position="259"/>
    </location>
</feature>
<dbReference type="EMBL" id="CAJNOI010000138">
    <property type="protein sequence ID" value="CAF1117551.1"/>
    <property type="molecule type" value="Genomic_DNA"/>
</dbReference>
<feature type="region of interest" description="Disordered" evidence="1">
    <location>
        <begin position="388"/>
        <end position="503"/>
    </location>
</feature>
<accession>A0A814QC92</accession>
<proteinExistence type="predicted"/>
<dbReference type="EMBL" id="CAJNOI010000499">
    <property type="protein sequence ID" value="CAF1294445.1"/>
    <property type="molecule type" value="Genomic_DNA"/>
</dbReference>
<gene>
    <name evidence="2" type="ORF">BJG266_LOCUS22266</name>
    <name evidence="3" type="ORF">BJG266_LOCUS31928</name>
    <name evidence="4" type="ORF">QVE165_LOCUS38111</name>
    <name evidence="5" type="ORF">QVE165_LOCUS38626</name>
</gene>
<evidence type="ECO:0000313" key="3">
    <source>
        <dbReference type="EMBL" id="CAF1294445.1"/>
    </source>
</evidence>
<feature type="compositionally biased region" description="Acidic residues" evidence="1">
    <location>
        <begin position="578"/>
        <end position="591"/>
    </location>
</feature>
<evidence type="ECO:0000256" key="1">
    <source>
        <dbReference type="SAM" id="MobiDB-lite"/>
    </source>
</evidence>
<dbReference type="AlphaFoldDB" id="A0A814QC92"/>
<dbReference type="Proteomes" id="UP000663877">
    <property type="component" value="Unassembled WGS sequence"/>
</dbReference>
<comment type="caution">
    <text evidence="2">The sequence shown here is derived from an EMBL/GenBank/DDBJ whole genome shotgun (WGS) entry which is preliminary data.</text>
</comment>
<evidence type="ECO:0000313" key="7">
    <source>
        <dbReference type="Proteomes" id="UP000663877"/>
    </source>
</evidence>
<dbReference type="EMBL" id="CAJNOM010000405">
    <property type="protein sequence ID" value="CAF1419213.1"/>
    <property type="molecule type" value="Genomic_DNA"/>
</dbReference>
<feature type="compositionally biased region" description="Basic and acidic residues" evidence="1">
    <location>
        <begin position="204"/>
        <end position="217"/>
    </location>
</feature>
<protein>
    <submittedName>
        <fullName evidence="2">Uncharacterized protein</fullName>
    </submittedName>
</protein>
<reference evidence="2" key="1">
    <citation type="submission" date="2021-02" db="EMBL/GenBank/DDBJ databases">
        <authorList>
            <person name="Nowell W R."/>
        </authorList>
    </citation>
    <scope>NUCLEOTIDE SEQUENCE</scope>
</reference>
<evidence type="ECO:0000313" key="4">
    <source>
        <dbReference type="EMBL" id="CAF1419213.1"/>
    </source>
</evidence>
<feature type="region of interest" description="Disordered" evidence="1">
    <location>
        <begin position="539"/>
        <end position="591"/>
    </location>
</feature>
<feature type="compositionally biased region" description="Polar residues" evidence="1">
    <location>
        <begin position="105"/>
        <end position="129"/>
    </location>
</feature>
<feature type="region of interest" description="Disordered" evidence="1">
    <location>
        <begin position="95"/>
        <end position="129"/>
    </location>
</feature>
<organism evidence="2 7">
    <name type="scientific">Adineta steineri</name>
    <dbReference type="NCBI Taxonomy" id="433720"/>
    <lineage>
        <taxon>Eukaryota</taxon>
        <taxon>Metazoa</taxon>
        <taxon>Spiralia</taxon>
        <taxon>Gnathifera</taxon>
        <taxon>Rotifera</taxon>
        <taxon>Eurotatoria</taxon>
        <taxon>Bdelloidea</taxon>
        <taxon>Adinetida</taxon>
        <taxon>Adinetidae</taxon>
        <taxon>Adineta</taxon>
    </lineage>
</organism>
<evidence type="ECO:0000313" key="2">
    <source>
        <dbReference type="EMBL" id="CAF1117551.1"/>
    </source>
</evidence>
<keyword evidence="6" id="KW-1185">Reference proteome</keyword>
<dbReference type="OrthoDB" id="6263678at2759"/>
<feature type="compositionally biased region" description="Basic and acidic residues" evidence="1">
    <location>
        <begin position="539"/>
        <end position="558"/>
    </location>
</feature>
<dbReference type="GO" id="GO:0036064">
    <property type="term" value="C:ciliary basal body"/>
    <property type="evidence" value="ECO:0007669"/>
    <property type="project" value="TreeGrafter"/>
</dbReference>
<feature type="compositionally biased region" description="Basic and acidic residues" evidence="1">
    <location>
        <begin position="446"/>
        <end position="460"/>
    </location>
</feature>
<evidence type="ECO:0000313" key="6">
    <source>
        <dbReference type="Proteomes" id="UP000663832"/>
    </source>
</evidence>
<evidence type="ECO:0000313" key="5">
    <source>
        <dbReference type="EMBL" id="CAF1425957.1"/>
    </source>
</evidence>
<dbReference type="EMBL" id="CAJNOM010000417">
    <property type="protein sequence ID" value="CAF1425957.1"/>
    <property type="molecule type" value="Genomic_DNA"/>
</dbReference>
<sequence length="591" mass="66929">MSTGDLLSSTLNWPGKGLYGLKSSVLQTTENDLVKQTIVSDHMRNHYRRLQSAKSAVDSKPPKAMVLGQKCRDRARKELAQLVYTQNLLSQFAGGSAQATPRGRSAQSARRTVQSQPTTFRARSRSIESSRMMTRSLNMNGLLQNLNQNSSNDGDIANKLLGGGVLSQALTAMTALGKMTSTARNKSSADVLDKHPDFFVQPEDEYKPRLVKRDGDSSLRNNRKYYNPPTKAKSRSKNTEKQETKTEDNVPNENKPKDDEQLALREQLNRSLELRHNVEKKIKKAKATTATNSVSRKQSDEALKQFGLSEQERLEYMKFMQEITDAIIRKNLTTEPAIEKLFELHIDRNGGNLDKRRLRGLLEALKEDLGVRTSRKIDTYASVHKATTFDREPLPPQKSATTREDSLILTPKTSDRRGSAYDLDAPLPWQSNRDDFDKQPTITPRKTHESKPKNFNDDHLFSPPSTAIKPKPRLSLHTQIEDHEQSNDIPHTTTTEHESTIPMNFNATVRKPITDLHNLNWLTDTPSAKTTIEKDSLDNGEEHHHQHHEKLEAADEQRSPSPQQQHHRSAFETYGSNDFEDNDNDTDVSEQ</sequence>